<name>A6LKC1_THEM4</name>
<dbReference type="STRING" id="391009.Tmel_0505"/>
<dbReference type="KEGG" id="tme:Tmel_0505"/>
<accession>A6LKC1</accession>
<evidence type="ECO:0000313" key="2">
    <source>
        <dbReference type="Proteomes" id="UP000001110"/>
    </source>
</evidence>
<dbReference type="HOGENOM" id="CLU_079350_0_0_0"/>
<dbReference type="InterPro" id="IPR014985">
    <property type="entry name" value="WbqC"/>
</dbReference>
<dbReference type="Pfam" id="PF08889">
    <property type="entry name" value="WbqC"/>
    <property type="match status" value="1"/>
</dbReference>
<sequence>MINKVDFFVFLDDVQYTKHDWRNRNKIKTPNGLRWITVPVKSNSIKQKINEVEVSQRVNWQKKHYNSFIANYSKAKYFKDFEFLLEDFYITNKWKKLSDLDIYTTIKISEILRINTNFLKSSEFKIKEKDKNRRLIEIIKLLKGKIYITGPSAKNYLNIELFEKNGIEVRFMEYKYPEYQQLYEGFIHEVTVLDVLFNCGDRSPFYIFT</sequence>
<organism evidence="1 2">
    <name type="scientific">Thermosipho melanesiensis (strain DSM 12029 / CIP 104789 / BI429)</name>
    <dbReference type="NCBI Taxonomy" id="391009"/>
    <lineage>
        <taxon>Bacteria</taxon>
        <taxon>Thermotogati</taxon>
        <taxon>Thermotogota</taxon>
        <taxon>Thermotogae</taxon>
        <taxon>Thermotogales</taxon>
        <taxon>Fervidobacteriaceae</taxon>
        <taxon>Thermosipho</taxon>
    </lineage>
</organism>
<dbReference type="eggNOG" id="COG0224">
    <property type="taxonomic scope" value="Bacteria"/>
</dbReference>
<dbReference type="EMBL" id="CP000716">
    <property type="protein sequence ID" value="ABR30372.1"/>
    <property type="molecule type" value="Genomic_DNA"/>
</dbReference>
<dbReference type="Proteomes" id="UP000001110">
    <property type="component" value="Chromosome"/>
</dbReference>
<proteinExistence type="predicted"/>
<dbReference type="AlphaFoldDB" id="A6LKC1"/>
<evidence type="ECO:0000313" key="1">
    <source>
        <dbReference type="EMBL" id="ABR30372.1"/>
    </source>
</evidence>
<protein>
    <submittedName>
        <fullName evidence="1">WbqC-like protein family</fullName>
    </submittedName>
</protein>
<gene>
    <name evidence="1" type="ordered locus">Tmel_0505</name>
</gene>
<reference evidence="1 2" key="1">
    <citation type="submission" date="2007-05" db="EMBL/GenBank/DDBJ databases">
        <title>Complete sequence of Thermosipho melanesiensis BI429.</title>
        <authorList>
            <consortium name="US DOE Joint Genome Institute"/>
            <person name="Copeland A."/>
            <person name="Lucas S."/>
            <person name="Lapidus A."/>
            <person name="Barry K."/>
            <person name="Glavina del Rio T."/>
            <person name="Dalin E."/>
            <person name="Tice H."/>
            <person name="Pitluck S."/>
            <person name="Chertkov O."/>
            <person name="Brettin T."/>
            <person name="Bruce D."/>
            <person name="Detter J.C."/>
            <person name="Han C."/>
            <person name="Schmutz J."/>
            <person name="Larimer F."/>
            <person name="Land M."/>
            <person name="Hauser L."/>
            <person name="Kyrpides N."/>
            <person name="Mikhailova N."/>
            <person name="Nelson K."/>
            <person name="Gogarten J.P."/>
            <person name="Noll K."/>
            <person name="Richardson P."/>
        </authorList>
    </citation>
    <scope>NUCLEOTIDE SEQUENCE [LARGE SCALE GENOMIC DNA]</scope>
    <source>
        <strain evidence="2">DSM 12029 / CIP 104789 / BI429</strain>
    </source>
</reference>
<reference evidence="1 2" key="2">
    <citation type="journal article" date="2009" name="Proc. Natl. Acad. Sci. U.S.A.">
        <title>On the chimeric nature, thermophilic origin, and phylogenetic placement of the Thermotogales.</title>
        <authorList>
            <person name="Zhaxybayeva O."/>
            <person name="Swithers K.S."/>
            <person name="Lapierre P."/>
            <person name="Fournier G.P."/>
            <person name="Bickhart D.M."/>
            <person name="DeBoy R.T."/>
            <person name="Nelson K.E."/>
            <person name="Nesbo C.L."/>
            <person name="Doolittle W.F."/>
            <person name="Gogarten J.P."/>
            <person name="Noll K.M."/>
        </authorList>
    </citation>
    <scope>NUCLEOTIDE SEQUENCE [LARGE SCALE GENOMIC DNA]</scope>
    <source>
        <strain evidence="2">DSM 12029 / CIP 104789 / BI429</strain>
    </source>
</reference>